<dbReference type="Proteomes" id="UP000272474">
    <property type="component" value="Unassembled WGS sequence"/>
</dbReference>
<feature type="region of interest" description="Disordered" evidence="1">
    <location>
        <begin position="107"/>
        <end position="128"/>
    </location>
</feature>
<evidence type="ECO:0000313" key="2">
    <source>
        <dbReference type="EMBL" id="RKN38993.1"/>
    </source>
</evidence>
<reference evidence="2 3" key="1">
    <citation type="journal article" date="2014" name="Int. J. Syst. Evol. Microbiol.">
        <title>Streptomyces hoynatensis sp. nov., isolated from deep marine sediment.</title>
        <authorList>
            <person name="Veyisoglu A."/>
            <person name="Sahin N."/>
        </authorList>
    </citation>
    <scope>NUCLEOTIDE SEQUENCE [LARGE SCALE GENOMIC DNA]</scope>
    <source>
        <strain evidence="2 3">KCTC 29097</strain>
    </source>
</reference>
<comment type="caution">
    <text evidence="2">The sequence shown here is derived from an EMBL/GenBank/DDBJ whole genome shotgun (WGS) entry which is preliminary data.</text>
</comment>
<sequence length="128" mass="14144">MGPDRKSPAPAAAGTEDPVRPLAEQMRQALQTCSVHTVGPVAAFEKCTTALEGGRIDYDQFQEIGRRVASQSRERIRAYESEGDRPETARKINRERRMITFVDALFSLDPDPAHDGKTDGKTDGKVNE</sequence>
<dbReference type="OrthoDB" id="9868995at2"/>
<evidence type="ECO:0000313" key="3">
    <source>
        <dbReference type="Proteomes" id="UP000272474"/>
    </source>
</evidence>
<feature type="compositionally biased region" description="Basic and acidic residues" evidence="1">
    <location>
        <begin position="111"/>
        <end position="128"/>
    </location>
</feature>
<dbReference type="EMBL" id="RBAL01000015">
    <property type="protein sequence ID" value="RKN38993.1"/>
    <property type="molecule type" value="Genomic_DNA"/>
</dbReference>
<proteinExistence type="predicted"/>
<evidence type="ECO:0000256" key="1">
    <source>
        <dbReference type="SAM" id="MobiDB-lite"/>
    </source>
</evidence>
<protein>
    <submittedName>
        <fullName evidence="2">Uncharacterized protein</fullName>
    </submittedName>
</protein>
<organism evidence="2 3">
    <name type="scientific">Streptomyces hoynatensis</name>
    <dbReference type="NCBI Taxonomy" id="1141874"/>
    <lineage>
        <taxon>Bacteria</taxon>
        <taxon>Bacillati</taxon>
        <taxon>Actinomycetota</taxon>
        <taxon>Actinomycetes</taxon>
        <taxon>Kitasatosporales</taxon>
        <taxon>Streptomycetaceae</taxon>
        <taxon>Streptomyces</taxon>
    </lineage>
</organism>
<gene>
    <name evidence="2" type="ORF">D7294_22695</name>
</gene>
<keyword evidence="3" id="KW-1185">Reference proteome</keyword>
<dbReference type="AlphaFoldDB" id="A0A3A9YSN3"/>
<name>A0A3A9YSN3_9ACTN</name>
<dbReference type="RefSeq" id="WP_120682695.1">
    <property type="nucleotide sequence ID" value="NZ_RBAL01000015.1"/>
</dbReference>
<accession>A0A3A9YSN3</accession>